<evidence type="ECO:0000313" key="2">
    <source>
        <dbReference type="Proteomes" id="UP001152320"/>
    </source>
</evidence>
<dbReference type="EMBL" id="JAIZAY010000001">
    <property type="protein sequence ID" value="KAJ8047916.1"/>
    <property type="molecule type" value="Genomic_DNA"/>
</dbReference>
<dbReference type="InterPro" id="IPR035983">
    <property type="entry name" value="Hect_E3_ubiquitin_ligase"/>
</dbReference>
<sequence>MEPKDWEDSAGGSDDIGLNEFLMSRGLEDKKIQELKKQKIDWETILVMSDEDLSQFFPTYGDKVAVVSYAKQWERKKQVNARKRTLFEKLSQKLSSKKHQTEVDGNMNQNAARQTRKIEIGWIDYNHSKKEYKQVRTKGGGGVRKVSVNKNAKNIDIIREAKNLFFPNGTSLRGKEEEFSFKVMNYQLIEMDNVSTVGDIYKCTKFSVLRFYLASTKTQVDCYTESDESESELPVYSLGDEACIVGEMSNAGDFSSIDEFPSTSLVEAACSLPLTSTPTPGSEIAKGDEVIHLSSDDSEVKFGPFSDEDIGEATLPLLVVPISNVASVGLECSSDPSIPPQLEPGTSDPIIIKRTNVLNDMMDAFSGITKDSIVKKTPFTFRVKHPNGKMEAGEGIGITRDCISSFWEEFYSRCTMGCSVKVPFIRHDFGVSEWVTVAKIMLYGWNICGYFPSQLSVSFLEISISGKIGSGNLLEDFLSYLSDQEATILKSALQDFNSYPADDITDVLDTYGCRTIPNKDNLRTLLSEIAHKEIIQAPAFVSECWSKVLDVLDKSFTITQVIEKLTPTNRKVSKLFTFNNILSAAQEGTKSHLLRFTRELDGVLLRKFLRFCTASDLMTCEEISVQFNERSGLSRHPVAHTCGCVLELPVTYDNYPEFRSEFKAVLESGVWVIDIV</sequence>
<dbReference type="AlphaFoldDB" id="A0A9Q1CN13"/>
<name>A0A9Q1CN13_HOLLE</name>
<comment type="caution">
    <text evidence="1">The sequence shown here is derived from an EMBL/GenBank/DDBJ whole genome shotgun (WGS) entry which is preliminary data.</text>
</comment>
<dbReference type="GO" id="GO:0004842">
    <property type="term" value="F:ubiquitin-protein transferase activity"/>
    <property type="evidence" value="ECO:0007669"/>
    <property type="project" value="InterPro"/>
</dbReference>
<proteinExistence type="predicted"/>
<protein>
    <recommendedName>
        <fullName evidence="3">HECT domain-containing protein</fullName>
    </recommendedName>
</protein>
<dbReference type="OrthoDB" id="8428721at2759"/>
<accession>A0A9Q1CN13</accession>
<keyword evidence="2" id="KW-1185">Reference proteome</keyword>
<reference evidence="1" key="1">
    <citation type="submission" date="2021-10" db="EMBL/GenBank/DDBJ databases">
        <title>Tropical sea cucumber genome reveals ecological adaptation and Cuvierian tubules defense mechanism.</title>
        <authorList>
            <person name="Chen T."/>
        </authorList>
    </citation>
    <scope>NUCLEOTIDE SEQUENCE</scope>
    <source>
        <strain evidence="1">Nanhai2018</strain>
        <tissue evidence="1">Muscle</tissue>
    </source>
</reference>
<gene>
    <name evidence="1" type="ORF">HOLleu_00033</name>
</gene>
<evidence type="ECO:0000313" key="1">
    <source>
        <dbReference type="EMBL" id="KAJ8047916.1"/>
    </source>
</evidence>
<dbReference type="Proteomes" id="UP001152320">
    <property type="component" value="Chromosome 1"/>
</dbReference>
<evidence type="ECO:0008006" key="3">
    <source>
        <dbReference type="Google" id="ProtNLM"/>
    </source>
</evidence>
<dbReference type="SUPFAM" id="SSF56204">
    <property type="entry name" value="Hect, E3 ligase catalytic domain"/>
    <property type="match status" value="1"/>
</dbReference>
<organism evidence="1 2">
    <name type="scientific">Holothuria leucospilota</name>
    <name type="common">Black long sea cucumber</name>
    <name type="synonym">Mertensiothuria leucospilota</name>
    <dbReference type="NCBI Taxonomy" id="206669"/>
    <lineage>
        <taxon>Eukaryota</taxon>
        <taxon>Metazoa</taxon>
        <taxon>Echinodermata</taxon>
        <taxon>Eleutherozoa</taxon>
        <taxon>Echinozoa</taxon>
        <taxon>Holothuroidea</taxon>
        <taxon>Aspidochirotacea</taxon>
        <taxon>Aspidochirotida</taxon>
        <taxon>Holothuriidae</taxon>
        <taxon>Holothuria</taxon>
    </lineage>
</organism>